<comment type="caution">
    <text evidence="1">The sequence shown here is derived from an EMBL/GenBank/DDBJ whole genome shotgun (WGS) entry which is preliminary data.</text>
</comment>
<gene>
    <name evidence="1" type="ORF">QBC47DRAFT_24782</name>
</gene>
<reference evidence="1" key="1">
    <citation type="submission" date="2023-06" db="EMBL/GenBank/DDBJ databases">
        <title>Genome-scale phylogeny and comparative genomics of the fungal order Sordariales.</title>
        <authorList>
            <consortium name="Lawrence Berkeley National Laboratory"/>
            <person name="Hensen N."/>
            <person name="Bonometti L."/>
            <person name="Westerberg I."/>
            <person name="Brannstrom I.O."/>
            <person name="Guillou S."/>
            <person name="Cros-Aarteil S."/>
            <person name="Calhoun S."/>
            <person name="Haridas S."/>
            <person name="Kuo A."/>
            <person name="Mondo S."/>
            <person name="Pangilinan J."/>
            <person name="Riley R."/>
            <person name="Labutti K."/>
            <person name="Andreopoulos B."/>
            <person name="Lipzen A."/>
            <person name="Chen C."/>
            <person name="Yanf M."/>
            <person name="Daum C."/>
            <person name="Ng V."/>
            <person name="Clum A."/>
            <person name="Steindorff A."/>
            <person name="Ohm R."/>
            <person name="Martin F."/>
            <person name="Silar P."/>
            <person name="Natvig D."/>
            <person name="Lalanne C."/>
            <person name="Gautier V."/>
            <person name="Ament-Velasquez S.L."/>
            <person name="Kruys A."/>
            <person name="Hutchinson M.I."/>
            <person name="Powell A.J."/>
            <person name="Barry K."/>
            <person name="Miller A.N."/>
            <person name="Grigoriev I.V."/>
            <person name="Debuchy R."/>
            <person name="Gladieux P."/>
            <person name="Thoren M.H."/>
            <person name="Johannesson H."/>
        </authorList>
    </citation>
    <scope>NUCLEOTIDE SEQUENCE</scope>
    <source>
        <strain evidence="1">PSN4</strain>
    </source>
</reference>
<protein>
    <submittedName>
        <fullName evidence="1">Uncharacterized protein</fullName>
    </submittedName>
</protein>
<evidence type="ECO:0000313" key="2">
    <source>
        <dbReference type="Proteomes" id="UP001239445"/>
    </source>
</evidence>
<dbReference type="AlphaFoldDB" id="A0AAJ0BMY0"/>
<proteinExistence type="predicted"/>
<organism evidence="1 2">
    <name type="scientific">Echria macrotheca</name>
    <dbReference type="NCBI Taxonomy" id="438768"/>
    <lineage>
        <taxon>Eukaryota</taxon>
        <taxon>Fungi</taxon>
        <taxon>Dikarya</taxon>
        <taxon>Ascomycota</taxon>
        <taxon>Pezizomycotina</taxon>
        <taxon>Sordariomycetes</taxon>
        <taxon>Sordariomycetidae</taxon>
        <taxon>Sordariales</taxon>
        <taxon>Schizotheciaceae</taxon>
        <taxon>Echria</taxon>
    </lineage>
</organism>
<name>A0AAJ0BMY0_9PEZI</name>
<dbReference type="EMBL" id="MU839827">
    <property type="protein sequence ID" value="KAK1761259.1"/>
    <property type="molecule type" value="Genomic_DNA"/>
</dbReference>
<keyword evidence="2" id="KW-1185">Reference proteome</keyword>
<evidence type="ECO:0000313" key="1">
    <source>
        <dbReference type="EMBL" id="KAK1761259.1"/>
    </source>
</evidence>
<accession>A0AAJ0BMY0</accession>
<sequence length="251" mass="27588">MPFGADGSAHLAHYLLICPVGGSCPARAPDHPTLFLQEIKSVCPSITLKQWTPCSLACRLSIGARRSQAQQHLHHQHGLLAAIRRGREMLSALVCREGPASDDVHGGEGAGRSPVLVGYTKIWNLFEPIPVLAIFLIRVGADTRTGKQERTAAIRSLPQQWRPMLSSDQRGTTPLGPLRSFSRNTNLVPRLGDSPTRRECALSHGMEMRCWLPNIDSSGLPTAFICQIRWVRPGRRPDRSSVRKRATEVAG</sequence>
<dbReference type="Proteomes" id="UP001239445">
    <property type="component" value="Unassembled WGS sequence"/>
</dbReference>